<evidence type="ECO:0000259" key="8">
    <source>
        <dbReference type="Pfam" id="PF01757"/>
    </source>
</evidence>
<evidence type="ECO:0000313" key="10">
    <source>
        <dbReference type="EMBL" id="TCF07885.1"/>
    </source>
</evidence>
<organism evidence="9 13">
    <name type="scientific">Bifidobacterium longum subsp. longum</name>
    <dbReference type="NCBI Taxonomy" id="1679"/>
    <lineage>
        <taxon>Bacteria</taxon>
        <taxon>Bacillati</taxon>
        <taxon>Actinomycetota</taxon>
        <taxon>Actinomycetes</taxon>
        <taxon>Bifidobacteriales</taxon>
        <taxon>Bifidobacteriaceae</taxon>
        <taxon>Bifidobacterium</taxon>
    </lineage>
</organism>
<keyword evidence="3" id="KW-1003">Cell membrane</keyword>
<keyword evidence="4 7" id="KW-0812">Transmembrane</keyword>
<feature type="transmembrane region" description="Helical" evidence="7">
    <location>
        <begin position="263"/>
        <end position="281"/>
    </location>
</feature>
<evidence type="ECO:0000256" key="6">
    <source>
        <dbReference type="ARBA" id="ARBA00023136"/>
    </source>
</evidence>
<evidence type="ECO:0000313" key="11">
    <source>
        <dbReference type="EMBL" id="TCF37702.1"/>
    </source>
</evidence>
<dbReference type="EMBL" id="SHSD01000043">
    <property type="protein sequence ID" value="TCF07885.1"/>
    <property type="molecule type" value="Genomic_DNA"/>
</dbReference>
<dbReference type="PANTHER" id="PTHR40074">
    <property type="entry name" value="O-ACETYLTRANSFERASE WECH"/>
    <property type="match status" value="1"/>
</dbReference>
<evidence type="ECO:0000256" key="5">
    <source>
        <dbReference type="ARBA" id="ARBA00022989"/>
    </source>
</evidence>
<dbReference type="GO" id="GO:0005886">
    <property type="term" value="C:plasma membrane"/>
    <property type="evidence" value="ECO:0007669"/>
    <property type="project" value="UniProtKB-SubCell"/>
</dbReference>
<comment type="caution">
    <text evidence="9">The sequence shown here is derived from an EMBL/GenBank/DDBJ whole genome shotgun (WGS) entry which is preliminary data.</text>
</comment>
<dbReference type="InterPro" id="IPR002656">
    <property type="entry name" value="Acyl_transf_3_dom"/>
</dbReference>
<comment type="similarity">
    <text evidence="2">Belongs to the acyltransferase 3 family.</text>
</comment>
<dbReference type="Proteomes" id="UP000294241">
    <property type="component" value="Unassembled WGS sequence"/>
</dbReference>
<dbReference type="EMBL" id="SHST01000032">
    <property type="protein sequence ID" value="TCF37702.1"/>
    <property type="molecule type" value="Genomic_DNA"/>
</dbReference>
<feature type="transmembrane region" description="Helical" evidence="7">
    <location>
        <begin position="222"/>
        <end position="243"/>
    </location>
</feature>
<name>A0A4R0SSA5_BIFLL</name>
<feature type="transmembrane region" description="Helical" evidence="7">
    <location>
        <begin position="332"/>
        <end position="356"/>
    </location>
</feature>
<feature type="domain" description="Acyltransferase 3" evidence="8">
    <location>
        <begin position="10"/>
        <end position="351"/>
    </location>
</feature>
<protein>
    <recommendedName>
        <fullName evidence="8">Acyltransferase 3 domain-containing protein</fullName>
    </recommendedName>
</protein>
<feature type="transmembrane region" description="Helical" evidence="7">
    <location>
        <begin position="52"/>
        <end position="77"/>
    </location>
</feature>
<feature type="transmembrane region" description="Helical" evidence="7">
    <location>
        <begin position="293"/>
        <end position="312"/>
    </location>
</feature>
<accession>A0A4R0SSA5</accession>
<dbReference type="GO" id="GO:0009246">
    <property type="term" value="P:enterobacterial common antigen biosynthetic process"/>
    <property type="evidence" value="ECO:0007669"/>
    <property type="project" value="TreeGrafter"/>
</dbReference>
<dbReference type="EMBL" id="SHPS01000036">
    <property type="protein sequence ID" value="TCD84398.1"/>
    <property type="molecule type" value="Genomic_DNA"/>
</dbReference>
<evidence type="ECO:0000256" key="2">
    <source>
        <dbReference type="ARBA" id="ARBA00007400"/>
    </source>
</evidence>
<gene>
    <name evidence="9" type="ORF">MCC10009_1895</name>
    <name evidence="10" type="ORF">MCC10083_1828</name>
    <name evidence="11" type="ORF">MCC10100_1870</name>
</gene>
<sequence length="372" mass="43356">MPQKPAARNVSIELLRIVAMFLILTCHFVIHFDWDHHQLRVVLPQEPGWWSALRFVIVQYGQVGVSIFFIISGYFLVEKSFKWNRLVKTWLQMFCYSVAFLIIVLLLGAFHHYPMAVEPIMHGVDLYRSILASLFPFFYNSYWFIGAYLLMLLVAPYLNTLFNTLPKRSMEMLIVLLGFFSIQILIFERASNWNNLVYAMLGYLIGGWLRKYYQDYEDRFRTLPMIGIIVALTLLMVAFNHYISEQSWLVDFMGWKNRIHDGIVLFPIIIGMLVFIMVSRVDMNQSPEVVQRAICTIAPTTFGIYLIHENWFGFRIVWDCVSKMSYPPSLPILRPMAGVCIIVIVFIVLSCISWLIDAIIVHPVEKVLLSRV</sequence>
<feature type="transmembrane region" description="Helical" evidence="7">
    <location>
        <begin position="170"/>
        <end position="187"/>
    </location>
</feature>
<dbReference type="RefSeq" id="WP_060662372.1">
    <property type="nucleotide sequence ID" value="NZ_JACZEK010000005.1"/>
</dbReference>
<reference evidence="12 13" key="1">
    <citation type="journal article" date="2018" name="Sci. Rep.">
        <title>Genomic diversity and distribution of Bifidobacterium longum subsp. longum across the human lifespan.</title>
        <authorList>
            <person name="Odamaki T."/>
            <person name="Bottacini F."/>
            <person name="Kato K."/>
            <person name="Mitsuyama E."/>
            <person name="Yoshida K."/>
            <person name="Horigome A."/>
            <person name="Xiao J.Z."/>
            <person name="van Sinderen D."/>
        </authorList>
    </citation>
    <scope>NUCLEOTIDE SEQUENCE [LARGE SCALE GENOMIC DNA]</scope>
    <source>
        <strain evidence="9 13">MCC10009</strain>
        <strain evidence="10 12">MCC10083</strain>
        <strain evidence="11 14">MCC10100</strain>
    </source>
</reference>
<evidence type="ECO:0000313" key="9">
    <source>
        <dbReference type="EMBL" id="TCD84398.1"/>
    </source>
</evidence>
<evidence type="ECO:0000256" key="7">
    <source>
        <dbReference type="SAM" id="Phobius"/>
    </source>
</evidence>
<evidence type="ECO:0000313" key="13">
    <source>
        <dbReference type="Proteomes" id="UP000291881"/>
    </source>
</evidence>
<dbReference type="GO" id="GO:0016413">
    <property type="term" value="F:O-acetyltransferase activity"/>
    <property type="evidence" value="ECO:0007669"/>
    <property type="project" value="TreeGrafter"/>
</dbReference>
<reference evidence="9" key="2">
    <citation type="submission" date="2019-02" db="EMBL/GenBank/DDBJ databases">
        <authorList>
            <person name="Odamaki T."/>
        </authorList>
    </citation>
    <scope>NUCLEOTIDE SEQUENCE</scope>
    <source>
        <strain evidence="9">MCC10009</strain>
        <strain evidence="10">MCC10083</strain>
        <strain evidence="11">MCC10100</strain>
    </source>
</reference>
<dbReference type="Pfam" id="PF01757">
    <property type="entry name" value="Acyl_transf_3"/>
    <property type="match status" value="1"/>
</dbReference>
<dbReference type="Proteomes" id="UP000291226">
    <property type="component" value="Unassembled WGS sequence"/>
</dbReference>
<evidence type="ECO:0000313" key="12">
    <source>
        <dbReference type="Proteomes" id="UP000291226"/>
    </source>
</evidence>
<feature type="transmembrane region" description="Helical" evidence="7">
    <location>
        <begin position="12"/>
        <end position="32"/>
    </location>
</feature>
<evidence type="ECO:0000256" key="3">
    <source>
        <dbReference type="ARBA" id="ARBA00022475"/>
    </source>
</evidence>
<dbReference type="Proteomes" id="UP000291881">
    <property type="component" value="Unassembled WGS sequence"/>
</dbReference>
<comment type="subcellular location">
    <subcellularLocation>
        <location evidence="1">Cell membrane</location>
        <topology evidence="1">Multi-pass membrane protein</topology>
    </subcellularLocation>
</comment>
<feature type="transmembrane region" description="Helical" evidence="7">
    <location>
        <begin position="193"/>
        <end position="210"/>
    </location>
</feature>
<dbReference type="PANTHER" id="PTHR40074:SF2">
    <property type="entry name" value="O-ACETYLTRANSFERASE WECH"/>
    <property type="match status" value="1"/>
</dbReference>
<dbReference type="AlphaFoldDB" id="A0A4R0SSA5"/>
<feature type="transmembrane region" description="Helical" evidence="7">
    <location>
        <begin position="130"/>
        <end position="158"/>
    </location>
</feature>
<proteinExistence type="inferred from homology"/>
<evidence type="ECO:0000313" key="14">
    <source>
        <dbReference type="Proteomes" id="UP000294241"/>
    </source>
</evidence>
<keyword evidence="5 7" id="KW-1133">Transmembrane helix</keyword>
<feature type="transmembrane region" description="Helical" evidence="7">
    <location>
        <begin position="89"/>
        <end position="110"/>
    </location>
</feature>
<evidence type="ECO:0000256" key="4">
    <source>
        <dbReference type="ARBA" id="ARBA00022692"/>
    </source>
</evidence>
<keyword evidence="6 7" id="KW-0472">Membrane</keyword>
<evidence type="ECO:0000256" key="1">
    <source>
        <dbReference type="ARBA" id="ARBA00004651"/>
    </source>
</evidence>